<dbReference type="PANTHER" id="PTHR30486">
    <property type="entry name" value="TWITCHING MOTILITY PROTEIN PILT"/>
    <property type="match status" value="1"/>
</dbReference>
<comment type="similarity">
    <text evidence="1">Belongs to the GSP E family.</text>
</comment>
<dbReference type="Pfam" id="PF00437">
    <property type="entry name" value="T2SSE"/>
    <property type="match status" value="1"/>
</dbReference>
<dbReference type="InterPro" id="IPR006321">
    <property type="entry name" value="PilT/PilU"/>
</dbReference>
<evidence type="ECO:0000259" key="3">
    <source>
        <dbReference type="PROSITE" id="PS00662"/>
    </source>
</evidence>
<organism evidence="4 5">
    <name type="scientific">Pyxidicoccus parkwayensis</name>
    <dbReference type="NCBI Taxonomy" id="2813578"/>
    <lineage>
        <taxon>Bacteria</taxon>
        <taxon>Pseudomonadati</taxon>
        <taxon>Myxococcota</taxon>
        <taxon>Myxococcia</taxon>
        <taxon>Myxococcales</taxon>
        <taxon>Cystobacterineae</taxon>
        <taxon>Myxococcaceae</taxon>
        <taxon>Pyxidicoccus</taxon>
    </lineage>
</organism>
<dbReference type="InterPro" id="IPR050921">
    <property type="entry name" value="T4SS_GSP_E_ATPase"/>
</dbReference>
<dbReference type="RefSeq" id="WP_206720940.1">
    <property type="nucleotide sequence ID" value="NZ_CP071090.1"/>
</dbReference>
<dbReference type="Gene3D" id="3.40.50.300">
    <property type="entry name" value="P-loop containing nucleotide triphosphate hydrolases"/>
    <property type="match status" value="1"/>
</dbReference>
<protein>
    <submittedName>
        <fullName evidence="4">Type IV pilus twitching motility protein PilT</fullName>
    </submittedName>
</protein>
<evidence type="ECO:0000313" key="4">
    <source>
        <dbReference type="EMBL" id="QSQ19353.1"/>
    </source>
</evidence>
<accession>A0ABX7NL57</accession>
<dbReference type="NCBIfam" id="TIGR01420">
    <property type="entry name" value="pilT_fam"/>
    <property type="match status" value="1"/>
</dbReference>
<feature type="compositionally biased region" description="Low complexity" evidence="2">
    <location>
        <begin position="412"/>
        <end position="429"/>
    </location>
</feature>
<name>A0ABX7NL57_9BACT</name>
<dbReference type="PROSITE" id="PS00662">
    <property type="entry name" value="T2SP_E"/>
    <property type="match status" value="1"/>
</dbReference>
<dbReference type="InterPro" id="IPR027417">
    <property type="entry name" value="P-loop_NTPase"/>
</dbReference>
<feature type="domain" description="Bacterial type II secretion system protein E" evidence="3">
    <location>
        <begin position="194"/>
        <end position="208"/>
    </location>
</feature>
<dbReference type="Gene3D" id="3.30.450.90">
    <property type="match status" value="1"/>
</dbReference>
<feature type="region of interest" description="Disordered" evidence="2">
    <location>
        <begin position="359"/>
        <end position="464"/>
    </location>
</feature>
<sequence length="464" mass="49697">MELNEILQIALRGGASDIHLKAGLPPMFRVDGSLVPLKDGRRLPPEEVARMAFGIMNEFQKEKFKASNEVDLAYGVPGLGRFRVNVFQQRGTVGAVLRVIPFKVMTMQDLLLPQVLAKICGEERGLVLVTGTTGSGKSTTLAAMIDHINANETSHIMTIEDPIEFLIRDKRSIVNQREVGVDTMSFAQALKSALRQDPDVILVGEMRDHETIETALHAAETGHLVMSTLHTLDATETINRIVSAFPPHQQKQVRLQLASVLKGVVSQRLVPRADGKGRVAAVEVLRVTARVRELIEDKDRTKEIHDAISQGTDSYGMQTFDQSLMSLVRQGLVTYEEAHRQATNPDDFALRFSGISGTSDSKWDNFDAKPGEARPIPGSASFAQKGAPTAAAPAPAPAAAPPTPAPVAQAMRPGAPAPVARPAGPAPAAARPPAPAARPPPTPAPAPAPAPAAGGDDDFQIERF</sequence>
<dbReference type="CDD" id="cd01131">
    <property type="entry name" value="PilT"/>
    <property type="match status" value="1"/>
</dbReference>
<feature type="compositionally biased region" description="Pro residues" evidence="2">
    <location>
        <begin position="394"/>
        <end position="405"/>
    </location>
</feature>
<proteinExistence type="inferred from homology"/>
<dbReference type="InterPro" id="IPR001482">
    <property type="entry name" value="T2SS/T4SS_dom"/>
</dbReference>
<reference evidence="4 5" key="1">
    <citation type="submission" date="2021-02" db="EMBL/GenBank/DDBJ databases">
        <title>De Novo genome assembly of isolated myxobacteria.</title>
        <authorList>
            <person name="Stevens D.C."/>
        </authorList>
    </citation>
    <scope>NUCLEOTIDE SEQUENCE [LARGE SCALE GENOMIC DNA]</scope>
    <source>
        <strain evidence="5">SCPEA02</strain>
    </source>
</reference>
<dbReference type="SUPFAM" id="SSF52540">
    <property type="entry name" value="P-loop containing nucleoside triphosphate hydrolases"/>
    <property type="match status" value="1"/>
</dbReference>
<feature type="compositionally biased region" description="Pro residues" evidence="2">
    <location>
        <begin position="430"/>
        <end position="450"/>
    </location>
</feature>
<evidence type="ECO:0000256" key="1">
    <source>
        <dbReference type="ARBA" id="ARBA00006611"/>
    </source>
</evidence>
<dbReference type="Proteomes" id="UP000662747">
    <property type="component" value="Chromosome"/>
</dbReference>
<dbReference type="PANTHER" id="PTHR30486:SF12">
    <property type="entry name" value="TYPE IV PILUS ATPASE PILU"/>
    <property type="match status" value="1"/>
</dbReference>
<dbReference type="EMBL" id="CP071090">
    <property type="protein sequence ID" value="QSQ19353.1"/>
    <property type="molecule type" value="Genomic_DNA"/>
</dbReference>
<evidence type="ECO:0000313" key="5">
    <source>
        <dbReference type="Proteomes" id="UP000662747"/>
    </source>
</evidence>
<feature type="compositionally biased region" description="Basic and acidic residues" evidence="2">
    <location>
        <begin position="361"/>
        <end position="372"/>
    </location>
</feature>
<gene>
    <name evidence="4" type="ORF">JY651_28930</name>
</gene>
<feature type="compositionally biased region" description="Acidic residues" evidence="2">
    <location>
        <begin position="455"/>
        <end position="464"/>
    </location>
</feature>
<keyword evidence="5" id="KW-1185">Reference proteome</keyword>
<evidence type="ECO:0000256" key="2">
    <source>
        <dbReference type="SAM" id="MobiDB-lite"/>
    </source>
</evidence>